<keyword evidence="3" id="KW-1185">Reference proteome</keyword>
<accession>A0A562QJG6</accession>
<dbReference type="PANTHER" id="PTHR11614">
    <property type="entry name" value="PHOSPHOLIPASE-RELATED"/>
    <property type="match status" value="1"/>
</dbReference>
<sequence>MWKWEVDEPRGVVVVVHGAGEHHARYQWLAKKWNDHGFEVIMGDLPGQGKTRGKRGHIQSFNQYLDTVEGWLDEARQRELPIILLGHSMGGLIVIRTLMERNIALISGVILSSPCLGLSQPPTKTKEMATKLLHRIAPTVSANSGIKSEHVTRNDEIRAAYLKDELRVTKVSARWYQELTKAIRLANRYPEKFPDIPLLVLQAGDDLLVNKFDVRDWFDQLSVTEKYYKEWEGLYHEVFNEPEREDVYRYAIGFVNLLLP</sequence>
<evidence type="ECO:0000313" key="3">
    <source>
        <dbReference type="Proteomes" id="UP000315711"/>
    </source>
</evidence>
<dbReference type="RefSeq" id="WP_144449929.1">
    <property type="nucleotide sequence ID" value="NZ_VLKZ01000004.1"/>
</dbReference>
<dbReference type="Proteomes" id="UP000315711">
    <property type="component" value="Unassembled WGS sequence"/>
</dbReference>
<dbReference type="EMBL" id="VLKZ01000004">
    <property type="protein sequence ID" value="TWI56897.1"/>
    <property type="molecule type" value="Genomic_DNA"/>
</dbReference>
<organism evidence="2 3">
    <name type="scientific">Halalkalibacter nanhaiisediminis</name>
    <dbReference type="NCBI Taxonomy" id="688079"/>
    <lineage>
        <taxon>Bacteria</taxon>
        <taxon>Bacillati</taxon>
        <taxon>Bacillota</taxon>
        <taxon>Bacilli</taxon>
        <taxon>Bacillales</taxon>
        <taxon>Bacillaceae</taxon>
        <taxon>Halalkalibacter</taxon>
    </lineage>
</organism>
<evidence type="ECO:0000259" key="1">
    <source>
        <dbReference type="Pfam" id="PF12146"/>
    </source>
</evidence>
<gene>
    <name evidence="2" type="ORF">IQ10_01588</name>
</gene>
<dbReference type="InterPro" id="IPR051044">
    <property type="entry name" value="MAG_DAG_Lipase"/>
</dbReference>
<reference evidence="2 3" key="1">
    <citation type="journal article" date="2015" name="Stand. Genomic Sci.">
        <title>Genomic Encyclopedia of Bacterial and Archaeal Type Strains, Phase III: the genomes of soil and plant-associated and newly described type strains.</title>
        <authorList>
            <person name="Whitman W.B."/>
            <person name="Woyke T."/>
            <person name="Klenk H.P."/>
            <person name="Zhou Y."/>
            <person name="Lilburn T.G."/>
            <person name="Beck B.J."/>
            <person name="De Vos P."/>
            <person name="Vandamme P."/>
            <person name="Eisen J.A."/>
            <person name="Garrity G."/>
            <person name="Hugenholtz P."/>
            <person name="Kyrpides N.C."/>
        </authorList>
    </citation>
    <scope>NUCLEOTIDE SEQUENCE [LARGE SCALE GENOMIC DNA]</scope>
    <source>
        <strain evidence="2 3">CGMCC 1.10116</strain>
    </source>
</reference>
<dbReference type="InterPro" id="IPR022742">
    <property type="entry name" value="Hydrolase_4"/>
</dbReference>
<comment type="caution">
    <text evidence="2">The sequence shown here is derived from an EMBL/GenBank/DDBJ whole genome shotgun (WGS) entry which is preliminary data.</text>
</comment>
<protein>
    <submittedName>
        <fullName evidence="2">Lysophospholipase</fullName>
    </submittedName>
</protein>
<dbReference type="InterPro" id="IPR029058">
    <property type="entry name" value="AB_hydrolase_fold"/>
</dbReference>
<evidence type="ECO:0000313" key="2">
    <source>
        <dbReference type="EMBL" id="TWI56897.1"/>
    </source>
</evidence>
<name>A0A562QJG6_9BACI</name>
<dbReference type="Gene3D" id="3.40.50.1820">
    <property type="entry name" value="alpha/beta hydrolase"/>
    <property type="match status" value="1"/>
</dbReference>
<dbReference type="AlphaFoldDB" id="A0A562QJG6"/>
<dbReference type="OrthoDB" id="9806902at2"/>
<dbReference type="FunFam" id="3.40.50.1820:FF:000154">
    <property type="entry name" value="Alpha/beta hydrolase"/>
    <property type="match status" value="1"/>
</dbReference>
<dbReference type="SUPFAM" id="SSF53474">
    <property type="entry name" value="alpha/beta-Hydrolases"/>
    <property type="match status" value="1"/>
</dbReference>
<proteinExistence type="predicted"/>
<dbReference type="Pfam" id="PF12146">
    <property type="entry name" value="Hydrolase_4"/>
    <property type="match status" value="1"/>
</dbReference>
<feature type="domain" description="Serine aminopeptidase S33" evidence="1">
    <location>
        <begin position="8"/>
        <end position="243"/>
    </location>
</feature>